<dbReference type="CDD" id="cd18603">
    <property type="entry name" value="ABC_6TM_MRP1_2_3_6_D2_like"/>
    <property type="match status" value="1"/>
</dbReference>
<dbReference type="SUPFAM" id="SSF90123">
    <property type="entry name" value="ABC transporter transmembrane region"/>
    <property type="match status" value="3"/>
</dbReference>
<dbReference type="Gene3D" id="1.20.1560.10">
    <property type="entry name" value="ABC transporter type 1, transmembrane domain"/>
    <property type="match status" value="3"/>
</dbReference>
<keyword evidence="6" id="KW-0067">ATP-binding</keyword>
<evidence type="ECO:0000313" key="14">
    <source>
        <dbReference type="Proteomes" id="UP000271162"/>
    </source>
</evidence>
<dbReference type="PROSITE" id="PS50929">
    <property type="entry name" value="ABC_TM1F"/>
    <property type="match status" value="2"/>
</dbReference>
<evidence type="ECO:0000256" key="1">
    <source>
        <dbReference type="ARBA" id="ARBA00004651"/>
    </source>
</evidence>
<dbReference type="InterPro" id="IPR003593">
    <property type="entry name" value="AAA+_ATPase"/>
</dbReference>
<keyword evidence="2" id="KW-0813">Transport</keyword>
<keyword evidence="5" id="KW-0547">Nucleotide-binding</keyword>
<dbReference type="InterPro" id="IPR036640">
    <property type="entry name" value="ABC1_TM_sf"/>
</dbReference>
<dbReference type="PROSITE" id="PS50893">
    <property type="entry name" value="ABC_TRANSPORTER_2"/>
    <property type="match status" value="2"/>
</dbReference>
<dbReference type="WBParaSite" id="NBR_0001468401-mRNA-1">
    <property type="protein sequence ID" value="NBR_0001468401-mRNA-1"/>
    <property type="gene ID" value="NBR_0001468401"/>
</dbReference>
<comment type="subcellular location">
    <subcellularLocation>
        <location evidence="1">Cell membrane</location>
        <topology evidence="1">Multi-pass membrane protein</topology>
    </subcellularLocation>
</comment>
<proteinExistence type="predicted"/>
<dbReference type="FunFam" id="3.40.50.300:FF:002145">
    <property type="entry name" value="ABC transporter (MsbA subfamily)"/>
    <property type="match status" value="1"/>
</dbReference>
<evidence type="ECO:0000256" key="3">
    <source>
        <dbReference type="ARBA" id="ARBA00022475"/>
    </source>
</evidence>
<evidence type="ECO:0000256" key="2">
    <source>
        <dbReference type="ARBA" id="ARBA00022448"/>
    </source>
</evidence>
<feature type="transmembrane region" description="Helical" evidence="10">
    <location>
        <begin position="100"/>
        <end position="122"/>
    </location>
</feature>
<feature type="transmembrane region" description="Helical" evidence="10">
    <location>
        <begin position="383"/>
        <end position="405"/>
    </location>
</feature>
<reference evidence="13 14" key="2">
    <citation type="submission" date="2018-11" db="EMBL/GenBank/DDBJ databases">
        <authorList>
            <consortium name="Pathogen Informatics"/>
        </authorList>
    </citation>
    <scope>NUCLEOTIDE SEQUENCE [LARGE SCALE GENOMIC DNA]</scope>
</reference>
<evidence type="ECO:0000256" key="10">
    <source>
        <dbReference type="SAM" id="Phobius"/>
    </source>
</evidence>
<keyword evidence="7 10" id="KW-1133">Transmembrane helix</keyword>
<dbReference type="InterPro" id="IPR050173">
    <property type="entry name" value="ABC_transporter_C-like"/>
</dbReference>
<evidence type="ECO:0000256" key="8">
    <source>
        <dbReference type="ARBA" id="ARBA00023136"/>
    </source>
</evidence>
<keyword evidence="3" id="KW-1003">Cell membrane</keyword>
<dbReference type="PANTHER" id="PTHR24223:SF415">
    <property type="entry name" value="FI20190P1"/>
    <property type="match status" value="1"/>
</dbReference>
<dbReference type="GO" id="GO:0016887">
    <property type="term" value="F:ATP hydrolysis activity"/>
    <property type="evidence" value="ECO:0007669"/>
    <property type="project" value="InterPro"/>
</dbReference>
<sequence length="931" mass="105399">MTIGVPAVGAVLVMLLYVPFNYICSRIIKSYQVKQMQLKDRRLKFTSEVKMFRMSVFQLVIHGISIVKMYTWEEAFEKEISELRNKEVSYLRKASLLTRVVQSVNSAAPYMVAIACFSWFVLSSPENILMPSVAFVALTVFKKLRRPMALLAPSIQFISKAIVCGSRINDFLQAEELERSKDVEGDDEISITLENCFFSWKNEKEHLKDVIVATQWFLCPKCSLSRYRLRYTCNREKYTPWLDLWEVGSQRCCQRFLGTALSGGQRSRVCVARALYQDCDIFIMDEPFSSVDASVACSMYEKMFGRQGALLKKTVVYATHSIEFTKNATLIHVLDATKLHKKTKTVMFEPPQPPDVRQVETVAEGRIKGNVYLTYLKALSYKWVTVFLVLIICHYITQALSNVWLSRWANNNAKQTDSSNTTDGLIIYVILGVVIVLLNIAAAISSTYGSMRASLALHRPLVKSIMRAPLQFFEETPIGRILSRLSGDVDIIDIPLPMNIRLVVDSIIHVRTLKPSFLASHWKLHERCYMRNLSDCDNIGGDQHIDACICRIRRTIYYMLRDDPLNTCFQKYFLPSNRQIKRIESAQRSQLLAVLSQNIDGADSIRAYRRVKTTLLSFYEDVDSFVRCRYLAPATARWLTLRLELIGNIMVFACAVLVALFNEMDLITAGEVGLCVSYALSITDLMNFSVRMMALSEANIVAVERIKEYHDLESESNTRSDYPLLDSWPHSGTIEFRNFCIRYGKSEKMAVKNLTLTIKGGEKIGIVGRTGSGKTSIARGLLRLVEEAEGDVFIDGVNIAELGLQELSLAELFIEDPVLFSSTLRFNVDPFNHFADSDIWLALEACQVKEMASKHKAGLLMEIEEGGKNISSGERQLLCLCRSLLEGGKILILDETTASLDYATQVVRECFQQATIISIAHKLETIGECDK</sequence>
<dbReference type="CDD" id="cd03244">
    <property type="entry name" value="ABCC_MRP_domain2"/>
    <property type="match status" value="1"/>
</dbReference>
<dbReference type="GO" id="GO:0140359">
    <property type="term" value="F:ABC-type transporter activity"/>
    <property type="evidence" value="ECO:0007669"/>
    <property type="project" value="InterPro"/>
</dbReference>
<feature type="domain" description="ABC transporter" evidence="11">
    <location>
        <begin position="61"/>
        <end position="361"/>
    </location>
</feature>
<dbReference type="Gene3D" id="3.40.50.300">
    <property type="entry name" value="P-loop containing nucleotide triphosphate hydrolases"/>
    <property type="match status" value="2"/>
</dbReference>
<keyword evidence="9" id="KW-0325">Glycoprotein</keyword>
<dbReference type="SUPFAM" id="SSF52540">
    <property type="entry name" value="P-loop containing nucleoside triphosphate hydrolases"/>
    <property type="match status" value="2"/>
</dbReference>
<dbReference type="PROSITE" id="PS00211">
    <property type="entry name" value="ABC_TRANSPORTER_1"/>
    <property type="match status" value="2"/>
</dbReference>
<dbReference type="STRING" id="27835.A0A0N4YDI4"/>
<evidence type="ECO:0000259" key="12">
    <source>
        <dbReference type="PROSITE" id="PS50929"/>
    </source>
</evidence>
<evidence type="ECO:0000256" key="7">
    <source>
        <dbReference type="ARBA" id="ARBA00022989"/>
    </source>
</evidence>
<dbReference type="OMA" id="KTVMFEP"/>
<name>A0A0N4YDI4_NIPBR</name>
<evidence type="ECO:0000313" key="15">
    <source>
        <dbReference type="WBParaSite" id="NBR_0001468401-mRNA-1"/>
    </source>
</evidence>
<feature type="transmembrane region" description="Helical" evidence="10">
    <location>
        <begin position="425"/>
        <end position="444"/>
    </location>
</feature>
<dbReference type="GO" id="GO:0005886">
    <property type="term" value="C:plasma membrane"/>
    <property type="evidence" value="ECO:0007669"/>
    <property type="project" value="UniProtKB-SubCell"/>
</dbReference>
<evidence type="ECO:0000256" key="4">
    <source>
        <dbReference type="ARBA" id="ARBA00022692"/>
    </source>
</evidence>
<dbReference type="EMBL" id="UYSL01021451">
    <property type="protein sequence ID" value="VDL78274.1"/>
    <property type="molecule type" value="Genomic_DNA"/>
</dbReference>
<accession>A0A0N4YDI4</accession>
<feature type="domain" description="ABC transmembrane type-1" evidence="12">
    <location>
        <begin position="1"/>
        <end position="160"/>
    </location>
</feature>
<keyword evidence="4 10" id="KW-0812">Transmembrane</keyword>
<dbReference type="Pfam" id="PF00664">
    <property type="entry name" value="ABC_membrane"/>
    <property type="match status" value="3"/>
</dbReference>
<evidence type="ECO:0000256" key="9">
    <source>
        <dbReference type="ARBA" id="ARBA00023180"/>
    </source>
</evidence>
<dbReference type="InterPro" id="IPR027417">
    <property type="entry name" value="P-loop_NTPase"/>
</dbReference>
<feature type="domain" description="ABC transmembrane type-1" evidence="12">
    <location>
        <begin position="388"/>
        <end position="698"/>
    </location>
</feature>
<feature type="transmembrane region" description="Helical" evidence="10">
    <location>
        <begin position="6"/>
        <end position="24"/>
    </location>
</feature>
<evidence type="ECO:0000256" key="6">
    <source>
        <dbReference type="ARBA" id="ARBA00022840"/>
    </source>
</evidence>
<gene>
    <name evidence="13" type="ORF">NBR_LOCUS14685</name>
</gene>
<keyword evidence="14" id="KW-1185">Reference proteome</keyword>
<feature type="domain" description="ABC transporter" evidence="11">
    <location>
        <begin position="734"/>
        <end position="926"/>
    </location>
</feature>
<keyword evidence="8 10" id="KW-0472">Membrane</keyword>
<dbReference type="GO" id="GO:0005524">
    <property type="term" value="F:ATP binding"/>
    <property type="evidence" value="ECO:0007669"/>
    <property type="project" value="UniProtKB-KW"/>
</dbReference>
<dbReference type="InterPro" id="IPR017871">
    <property type="entry name" value="ABC_transporter-like_CS"/>
</dbReference>
<dbReference type="Proteomes" id="UP000271162">
    <property type="component" value="Unassembled WGS sequence"/>
</dbReference>
<dbReference type="Pfam" id="PF00005">
    <property type="entry name" value="ABC_tran"/>
    <property type="match status" value="2"/>
</dbReference>
<reference evidence="15" key="1">
    <citation type="submission" date="2017-02" db="UniProtKB">
        <authorList>
            <consortium name="WormBaseParasite"/>
        </authorList>
    </citation>
    <scope>IDENTIFICATION</scope>
</reference>
<protein>
    <submittedName>
        <fullName evidence="15">Multidrug resistance-associated protein 4 (inferred by orthology to a human protein)</fullName>
    </submittedName>
</protein>
<dbReference type="InterPro" id="IPR011527">
    <property type="entry name" value="ABC1_TM_dom"/>
</dbReference>
<evidence type="ECO:0000313" key="13">
    <source>
        <dbReference type="EMBL" id="VDL78274.1"/>
    </source>
</evidence>
<dbReference type="SMART" id="SM00382">
    <property type="entry name" value="AAA"/>
    <property type="match status" value="1"/>
</dbReference>
<dbReference type="AlphaFoldDB" id="A0A0N4YDI4"/>
<evidence type="ECO:0000259" key="11">
    <source>
        <dbReference type="PROSITE" id="PS50893"/>
    </source>
</evidence>
<dbReference type="PANTHER" id="PTHR24223">
    <property type="entry name" value="ATP-BINDING CASSETTE SUB-FAMILY C"/>
    <property type="match status" value="1"/>
</dbReference>
<dbReference type="InterPro" id="IPR003439">
    <property type="entry name" value="ABC_transporter-like_ATP-bd"/>
</dbReference>
<evidence type="ECO:0000256" key="5">
    <source>
        <dbReference type="ARBA" id="ARBA00022741"/>
    </source>
</evidence>
<organism evidence="15">
    <name type="scientific">Nippostrongylus brasiliensis</name>
    <name type="common">Rat hookworm</name>
    <dbReference type="NCBI Taxonomy" id="27835"/>
    <lineage>
        <taxon>Eukaryota</taxon>
        <taxon>Metazoa</taxon>
        <taxon>Ecdysozoa</taxon>
        <taxon>Nematoda</taxon>
        <taxon>Chromadorea</taxon>
        <taxon>Rhabditida</taxon>
        <taxon>Rhabditina</taxon>
        <taxon>Rhabditomorpha</taxon>
        <taxon>Strongyloidea</taxon>
        <taxon>Heligmosomidae</taxon>
        <taxon>Nippostrongylus</taxon>
    </lineage>
</organism>